<sequence length="164" mass="18670">MSVQQLIESTLDERELAWQSKETGKYFVTLPGTKKLQTNCWLIIGREALLIEAFVCRQPDSKHEDVYRFLLRRNAKLYGVHYTLDAEGDIYLVGRIGLHAVTADELDRLLGQVLEAADGDFNSLLEIGFADAIRREWDWRVSRGESLANLKSFKHLVGDAESQS</sequence>
<dbReference type="Proteomes" id="UP001501747">
    <property type="component" value="Unassembled WGS sequence"/>
</dbReference>
<name>A0ABP7RSZ5_9PSEU</name>
<organism evidence="1 2">
    <name type="scientific">Allokutzneria multivorans</name>
    <dbReference type="NCBI Taxonomy" id="1142134"/>
    <lineage>
        <taxon>Bacteria</taxon>
        <taxon>Bacillati</taxon>
        <taxon>Actinomycetota</taxon>
        <taxon>Actinomycetes</taxon>
        <taxon>Pseudonocardiales</taxon>
        <taxon>Pseudonocardiaceae</taxon>
        <taxon>Allokutzneria</taxon>
    </lineage>
</organism>
<keyword evidence="2" id="KW-1185">Reference proteome</keyword>
<gene>
    <name evidence="1" type="ORF">GCM10022247_22940</name>
</gene>
<dbReference type="RefSeq" id="WP_344873604.1">
    <property type="nucleotide sequence ID" value="NZ_BAABAL010000006.1"/>
</dbReference>
<dbReference type="InterPro" id="IPR019660">
    <property type="entry name" value="Put_sensory_transdc_reg_YbjN"/>
</dbReference>
<dbReference type="Pfam" id="PF10722">
    <property type="entry name" value="YbjN"/>
    <property type="match status" value="1"/>
</dbReference>
<reference evidence="2" key="1">
    <citation type="journal article" date="2019" name="Int. J. Syst. Evol. Microbiol.">
        <title>The Global Catalogue of Microorganisms (GCM) 10K type strain sequencing project: providing services to taxonomists for standard genome sequencing and annotation.</title>
        <authorList>
            <consortium name="The Broad Institute Genomics Platform"/>
            <consortium name="The Broad Institute Genome Sequencing Center for Infectious Disease"/>
            <person name="Wu L."/>
            <person name="Ma J."/>
        </authorList>
    </citation>
    <scope>NUCLEOTIDE SEQUENCE [LARGE SCALE GENOMIC DNA]</scope>
    <source>
        <strain evidence="2">JCM 17342</strain>
    </source>
</reference>
<accession>A0ABP7RSZ5</accession>
<proteinExistence type="predicted"/>
<dbReference type="SUPFAM" id="SSF69635">
    <property type="entry name" value="Type III secretory system chaperone-like"/>
    <property type="match status" value="1"/>
</dbReference>
<dbReference type="Gene3D" id="3.30.1460.10">
    <property type="match status" value="1"/>
</dbReference>
<dbReference type="EMBL" id="BAABAL010000006">
    <property type="protein sequence ID" value="GAA4001657.1"/>
    <property type="molecule type" value="Genomic_DNA"/>
</dbReference>
<protein>
    <submittedName>
        <fullName evidence="1">YbjN domain-containing protein</fullName>
    </submittedName>
</protein>
<comment type="caution">
    <text evidence="1">The sequence shown here is derived from an EMBL/GenBank/DDBJ whole genome shotgun (WGS) entry which is preliminary data.</text>
</comment>
<evidence type="ECO:0000313" key="2">
    <source>
        <dbReference type="Proteomes" id="UP001501747"/>
    </source>
</evidence>
<evidence type="ECO:0000313" key="1">
    <source>
        <dbReference type="EMBL" id="GAA4001657.1"/>
    </source>
</evidence>